<dbReference type="EC" id="2.3.1.225" evidence="7"/>
<evidence type="ECO:0000256" key="7">
    <source>
        <dbReference type="RuleBase" id="RU079119"/>
    </source>
</evidence>
<name>A0A6P7SKM0_9MOLL</name>
<keyword evidence="4 7" id="KW-1133">Transmembrane helix</keyword>
<evidence type="ECO:0000313" key="10">
    <source>
        <dbReference type="Proteomes" id="UP000515154"/>
    </source>
</evidence>
<sequence length="445" mass="51074">MYLYYIYDKIFSVICNMAPTTTTTTAAAAETSSSPTSASTTTKLENKTKQKTVNPFKNCCRLFHWGPCLALTIIFLISFMSLTCTLIWWPISTAGGLLNLSIFIIWDILTLYNYFMAVINGPGFVPHGWKPKVAGEEKFLQYCVECKGHKAPRSHHCRKCKRCVMKMDHHCPWINTCCGYLNHANFIYFLFFAPCGCIHGAFILIGSLIQLLNNPYYLYHMNGEPMVQLSILGFIIVVFSIGLAVGVIVAVGMLFCIQFHEVLKNETAIESWIIEKAKSRERDPSESEFIYPYNLGWKNNLKLVFWPTDEIKSNGISWPVIDSCNQYTLTVEQLIQKAQKKERVVLLDIVQNYSGYWFPFSKGCRVVYNIPCSDEARIPLSVGDVVEVSRGRRYWLYGTKVNKEDTDQPRVRGWFPRCCARERNTKEMSQDIKSEIEDENEKKKN</sequence>
<dbReference type="InterPro" id="IPR036028">
    <property type="entry name" value="SH3-like_dom_sf"/>
</dbReference>
<dbReference type="PANTHER" id="PTHR12246">
    <property type="entry name" value="PALMITOYLTRANSFERASE ZDHHC16"/>
    <property type="match status" value="1"/>
</dbReference>
<keyword evidence="2 7" id="KW-0808">Transferase</keyword>
<comment type="catalytic activity">
    <reaction evidence="7">
        <text>L-cysteinyl-[protein] + hexadecanoyl-CoA = S-hexadecanoyl-L-cysteinyl-[protein] + CoA</text>
        <dbReference type="Rhea" id="RHEA:36683"/>
        <dbReference type="Rhea" id="RHEA-COMP:10131"/>
        <dbReference type="Rhea" id="RHEA-COMP:11032"/>
        <dbReference type="ChEBI" id="CHEBI:29950"/>
        <dbReference type="ChEBI" id="CHEBI:57287"/>
        <dbReference type="ChEBI" id="CHEBI:57379"/>
        <dbReference type="ChEBI" id="CHEBI:74151"/>
        <dbReference type="EC" id="2.3.1.225"/>
    </reaction>
</comment>
<keyword evidence="6 7" id="KW-0012">Acyltransferase</keyword>
<dbReference type="Proteomes" id="UP000515154">
    <property type="component" value="Linkage group LG7"/>
</dbReference>
<evidence type="ECO:0000256" key="4">
    <source>
        <dbReference type="ARBA" id="ARBA00022989"/>
    </source>
</evidence>
<comment type="subcellular location">
    <subcellularLocation>
        <location evidence="1">Membrane</location>
        <topology evidence="1">Multi-pass membrane protein</topology>
    </subcellularLocation>
</comment>
<protein>
    <recommendedName>
        <fullName evidence="7">Palmitoyltransferase</fullName>
        <ecNumber evidence="7">2.3.1.225</ecNumber>
    </recommendedName>
</protein>
<feature type="transmembrane region" description="Helical" evidence="7">
    <location>
        <begin position="186"/>
        <end position="209"/>
    </location>
</feature>
<evidence type="ECO:0000259" key="9">
    <source>
        <dbReference type="Pfam" id="PF01529"/>
    </source>
</evidence>
<comment type="domain">
    <text evidence="7">The DHHC domain is required for palmitoyltransferase activity.</text>
</comment>
<gene>
    <name evidence="11" type="primary">LOC115213809</name>
</gene>
<evidence type="ECO:0000256" key="8">
    <source>
        <dbReference type="SAM" id="MobiDB-lite"/>
    </source>
</evidence>
<proteinExistence type="inferred from homology"/>
<accession>A0A6P7SKM0</accession>
<dbReference type="AlphaFoldDB" id="A0A6P7SKM0"/>
<evidence type="ECO:0000256" key="5">
    <source>
        <dbReference type="ARBA" id="ARBA00023136"/>
    </source>
</evidence>
<evidence type="ECO:0000256" key="2">
    <source>
        <dbReference type="ARBA" id="ARBA00022679"/>
    </source>
</evidence>
<feature type="transmembrane region" description="Helical" evidence="7">
    <location>
        <begin position="229"/>
        <end position="257"/>
    </location>
</feature>
<dbReference type="RefSeq" id="XP_029638538.1">
    <property type="nucleotide sequence ID" value="XM_029782678.2"/>
</dbReference>
<feature type="domain" description="Palmitoyltransferase DHHC" evidence="9">
    <location>
        <begin position="137"/>
        <end position="272"/>
    </location>
</feature>
<organism evidence="10 11">
    <name type="scientific">Octopus sinensis</name>
    <name type="common">East Asian common octopus</name>
    <dbReference type="NCBI Taxonomy" id="2607531"/>
    <lineage>
        <taxon>Eukaryota</taxon>
        <taxon>Metazoa</taxon>
        <taxon>Spiralia</taxon>
        <taxon>Lophotrochozoa</taxon>
        <taxon>Mollusca</taxon>
        <taxon>Cephalopoda</taxon>
        <taxon>Coleoidea</taxon>
        <taxon>Octopodiformes</taxon>
        <taxon>Octopoda</taxon>
        <taxon>Incirrata</taxon>
        <taxon>Octopodidae</taxon>
        <taxon>Octopus</taxon>
    </lineage>
</organism>
<dbReference type="Pfam" id="PF01529">
    <property type="entry name" value="DHHC"/>
    <property type="match status" value="1"/>
</dbReference>
<dbReference type="GO" id="GO:0019706">
    <property type="term" value="F:protein-cysteine S-palmitoyltransferase activity"/>
    <property type="evidence" value="ECO:0007669"/>
    <property type="project" value="UniProtKB-EC"/>
</dbReference>
<dbReference type="InterPro" id="IPR039859">
    <property type="entry name" value="PFA4/ZDH16/20/ERF2-like"/>
</dbReference>
<evidence type="ECO:0000256" key="6">
    <source>
        <dbReference type="ARBA" id="ARBA00023315"/>
    </source>
</evidence>
<evidence type="ECO:0000313" key="11">
    <source>
        <dbReference type="RefSeq" id="XP_029638538.1"/>
    </source>
</evidence>
<dbReference type="SUPFAM" id="SSF50044">
    <property type="entry name" value="SH3-domain"/>
    <property type="match status" value="1"/>
</dbReference>
<keyword evidence="10" id="KW-1185">Reference proteome</keyword>
<dbReference type="GO" id="GO:0016020">
    <property type="term" value="C:membrane"/>
    <property type="evidence" value="ECO:0007669"/>
    <property type="project" value="UniProtKB-SubCell"/>
</dbReference>
<feature type="transmembrane region" description="Helical" evidence="7">
    <location>
        <begin position="97"/>
        <end position="115"/>
    </location>
</feature>
<dbReference type="KEGG" id="osn:115213809"/>
<keyword evidence="3 7" id="KW-0812">Transmembrane</keyword>
<evidence type="ECO:0000256" key="1">
    <source>
        <dbReference type="ARBA" id="ARBA00004141"/>
    </source>
</evidence>
<keyword evidence="5 7" id="KW-0472">Membrane</keyword>
<dbReference type="PROSITE" id="PS50216">
    <property type="entry name" value="DHHC"/>
    <property type="match status" value="1"/>
</dbReference>
<feature type="transmembrane region" description="Helical" evidence="7">
    <location>
        <begin position="68"/>
        <end position="91"/>
    </location>
</feature>
<dbReference type="InterPro" id="IPR001594">
    <property type="entry name" value="Palmitoyltrfase_DHHC"/>
</dbReference>
<evidence type="ECO:0000256" key="3">
    <source>
        <dbReference type="ARBA" id="ARBA00022692"/>
    </source>
</evidence>
<feature type="region of interest" description="Disordered" evidence="8">
    <location>
        <begin position="425"/>
        <end position="445"/>
    </location>
</feature>
<reference evidence="11" key="1">
    <citation type="submission" date="2025-08" db="UniProtKB">
        <authorList>
            <consortium name="RefSeq"/>
        </authorList>
    </citation>
    <scope>IDENTIFICATION</scope>
</reference>
<comment type="similarity">
    <text evidence="7">Belongs to the DHHC palmitoyltransferase family.</text>
</comment>